<proteinExistence type="predicted"/>
<dbReference type="EMBL" id="CM042884">
    <property type="protein sequence ID" value="KAI4368807.1"/>
    <property type="molecule type" value="Genomic_DNA"/>
</dbReference>
<organism evidence="1 2">
    <name type="scientific">Melastoma candidum</name>
    <dbReference type="NCBI Taxonomy" id="119954"/>
    <lineage>
        <taxon>Eukaryota</taxon>
        <taxon>Viridiplantae</taxon>
        <taxon>Streptophyta</taxon>
        <taxon>Embryophyta</taxon>
        <taxon>Tracheophyta</taxon>
        <taxon>Spermatophyta</taxon>
        <taxon>Magnoliopsida</taxon>
        <taxon>eudicotyledons</taxon>
        <taxon>Gunneridae</taxon>
        <taxon>Pentapetalae</taxon>
        <taxon>rosids</taxon>
        <taxon>malvids</taxon>
        <taxon>Myrtales</taxon>
        <taxon>Melastomataceae</taxon>
        <taxon>Melastomatoideae</taxon>
        <taxon>Melastomateae</taxon>
        <taxon>Melastoma</taxon>
    </lineage>
</organism>
<keyword evidence="2" id="KW-1185">Reference proteome</keyword>
<dbReference type="Proteomes" id="UP001057402">
    <property type="component" value="Chromosome 5"/>
</dbReference>
<reference evidence="2" key="1">
    <citation type="journal article" date="2023" name="Front. Plant Sci.">
        <title>Chromosomal-level genome assembly of Melastoma candidum provides insights into trichome evolution.</title>
        <authorList>
            <person name="Zhong Y."/>
            <person name="Wu W."/>
            <person name="Sun C."/>
            <person name="Zou P."/>
            <person name="Liu Y."/>
            <person name="Dai S."/>
            <person name="Zhou R."/>
        </authorList>
    </citation>
    <scope>NUCLEOTIDE SEQUENCE [LARGE SCALE GENOMIC DNA]</scope>
</reference>
<evidence type="ECO:0000313" key="2">
    <source>
        <dbReference type="Proteomes" id="UP001057402"/>
    </source>
</evidence>
<accession>A0ACB9QRL4</accession>
<gene>
    <name evidence="1" type="ORF">MLD38_017321</name>
</gene>
<name>A0ACB9QRL4_9MYRT</name>
<evidence type="ECO:0000313" key="1">
    <source>
        <dbReference type="EMBL" id="KAI4368807.1"/>
    </source>
</evidence>
<sequence length="84" mass="9570">MFDKVFGPASQQRDLYEQAVSPIVNEVLEGYNCTIFAYGQTGTGKHYTRKEVQGRRGVVPRAVRQIFDILEAQIAEYQHESHVP</sequence>
<comment type="caution">
    <text evidence="1">The sequence shown here is derived from an EMBL/GenBank/DDBJ whole genome shotgun (WGS) entry which is preliminary data.</text>
</comment>
<protein>
    <submittedName>
        <fullName evidence="1">Uncharacterized protein</fullName>
    </submittedName>
</protein>